<dbReference type="FunFam" id="3.30.40.10:FF:000114">
    <property type="entry name" value="RING-type E3 ubiquitin transferase"/>
    <property type="match status" value="1"/>
</dbReference>
<dbReference type="PROSITE" id="PS51698">
    <property type="entry name" value="U_BOX"/>
    <property type="match status" value="1"/>
</dbReference>
<reference evidence="10" key="1">
    <citation type="journal article" date="2014" name="Science">
        <title>The coffee genome provides insight into the convergent evolution of caffeine biosynthesis.</title>
        <authorList>
            <person name="Denoeud F."/>
            <person name="Carretero-Paulet L."/>
            <person name="Dereeper A."/>
            <person name="Droc G."/>
            <person name="Guyot R."/>
            <person name="Pietrella M."/>
            <person name="Zheng C."/>
            <person name="Alberti A."/>
            <person name="Anthony F."/>
            <person name="Aprea G."/>
            <person name="Aury J.M."/>
            <person name="Bento P."/>
            <person name="Bernard M."/>
            <person name="Bocs S."/>
            <person name="Campa C."/>
            <person name="Cenci A."/>
            <person name="Combes M.C."/>
            <person name="Crouzillat D."/>
            <person name="Da Silva C."/>
            <person name="Daddiego L."/>
            <person name="De Bellis F."/>
            <person name="Dussert S."/>
            <person name="Garsmeur O."/>
            <person name="Gayraud T."/>
            <person name="Guignon V."/>
            <person name="Jahn K."/>
            <person name="Jamilloux V."/>
            <person name="Joet T."/>
            <person name="Labadie K."/>
            <person name="Lan T."/>
            <person name="Leclercq J."/>
            <person name="Lepelley M."/>
            <person name="Leroy T."/>
            <person name="Li L.T."/>
            <person name="Librado P."/>
            <person name="Lopez L."/>
            <person name="Munoz A."/>
            <person name="Noel B."/>
            <person name="Pallavicini A."/>
            <person name="Perrotta G."/>
            <person name="Poncet V."/>
            <person name="Pot D."/>
            <person name="Priyono X."/>
            <person name="Rigoreau M."/>
            <person name="Rouard M."/>
            <person name="Rozas J."/>
            <person name="Tranchant-Dubreuil C."/>
            <person name="VanBuren R."/>
            <person name="Zhang Q."/>
            <person name="Andrade A.C."/>
            <person name="Argout X."/>
            <person name="Bertrand B."/>
            <person name="de Kochko A."/>
            <person name="Graziosi G."/>
            <person name="Henry R.J."/>
            <person name="Jayarama X."/>
            <person name="Ming R."/>
            <person name="Nagai C."/>
            <person name="Rounsley S."/>
            <person name="Sankoff D."/>
            <person name="Giuliano G."/>
            <person name="Albert V.A."/>
            <person name="Wincker P."/>
            <person name="Lashermes P."/>
        </authorList>
    </citation>
    <scope>NUCLEOTIDE SEQUENCE [LARGE SCALE GENOMIC DNA]</scope>
    <source>
        <strain evidence="10">cv. DH200-94</strain>
    </source>
</reference>
<dbReference type="InParanoid" id="A0A068V260"/>
<dbReference type="OrthoDB" id="10064100at2759"/>
<dbReference type="PANTHER" id="PTHR23315:SF224">
    <property type="entry name" value="U-BOX DOMAIN-CONTAINING PROTEIN 1"/>
    <property type="match status" value="1"/>
</dbReference>
<feature type="domain" description="U-box" evidence="8">
    <location>
        <begin position="291"/>
        <end position="365"/>
    </location>
</feature>
<dbReference type="GO" id="GO:0007166">
    <property type="term" value="P:cell surface receptor signaling pathway"/>
    <property type="evidence" value="ECO:0007669"/>
    <property type="project" value="InterPro"/>
</dbReference>
<feature type="repeat" description="ARM" evidence="7">
    <location>
        <begin position="447"/>
        <end position="489"/>
    </location>
</feature>
<dbReference type="Proteomes" id="UP000295252">
    <property type="component" value="Chromosome IV"/>
</dbReference>
<organism evidence="9 10">
    <name type="scientific">Coffea canephora</name>
    <name type="common">Robusta coffee</name>
    <dbReference type="NCBI Taxonomy" id="49390"/>
    <lineage>
        <taxon>Eukaryota</taxon>
        <taxon>Viridiplantae</taxon>
        <taxon>Streptophyta</taxon>
        <taxon>Embryophyta</taxon>
        <taxon>Tracheophyta</taxon>
        <taxon>Spermatophyta</taxon>
        <taxon>Magnoliopsida</taxon>
        <taxon>eudicotyledons</taxon>
        <taxon>Gunneridae</taxon>
        <taxon>Pentapetalae</taxon>
        <taxon>asterids</taxon>
        <taxon>lamiids</taxon>
        <taxon>Gentianales</taxon>
        <taxon>Rubiaceae</taxon>
        <taxon>Ixoroideae</taxon>
        <taxon>Gardenieae complex</taxon>
        <taxon>Bertiereae - Coffeeae clade</taxon>
        <taxon>Coffeeae</taxon>
        <taxon>Coffea</taxon>
    </lineage>
</organism>
<dbReference type="CDD" id="cd16664">
    <property type="entry name" value="RING-Ubox_PUB"/>
    <property type="match status" value="1"/>
</dbReference>
<dbReference type="UniPathway" id="UPA00143"/>
<keyword evidence="10" id="KW-1185">Reference proteome</keyword>
<comment type="catalytic activity">
    <reaction evidence="1">
        <text>S-ubiquitinyl-[E2 ubiquitin-conjugating enzyme]-L-cysteine + [acceptor protein]-L-lysine = [E2 ubiquitin-conjugating enzyme]-L-cysteine + N(6)-ubiquitinyl-[acceptor protein]-L-lysine.</text>
        <dbReference type="EC" id="2.3.2.27"/>
    </reaction>
</comment>
<dbReference type="InterPro" id="IPR013083">
    <property type="entry name" value="Znf_RING/FYVE/PHD"/>
</dbReference>
<dbReference type="SUPFAM" id="SSF48371">
    <property type="entry name" value="ARM repeat"/>
    <property type="match status" value="1"/>
</dbReference>
<dbReference type="PANTHER" id="PTHR23315">
    <property type="entry name" value="U BOX DOMAIN-CONTAINING"/>
    <property type="match status" value="1"/>
</dbReference>
<dbReference type="Gene3D" id="1.25.10.10">
    <property type="entry name" value="Leucine-rich Repeat Variant"/>
    <property type="match status" value="2"/>
</dbReference>
<evidence type="ECO:0000256" key="1">
    <source>
        <dbReference type="ARBA" id="ARBA00000900"/>
    </source>
</evidence>
<evidence type="ECO:0000256" key="4">
    <source>
        <dbReference type="ARBA" id="ARBA00022679"/>
    </source>
</evidence>
<sequence length="697" mass="76608">MNRTLRTLQSNGWVATSSHGLLRVFSRWGLLESLIHISNEVTSIEKFPSVQVKNISTMISRIRLLSSLFEEIQETSGTLPPSSVLCLTELFSVIRRVKFLIESCKEGSSLWNLVQTEFVSNQFYAVVKEMGRALDILPLSLLNLTMDTREQVELLHKQAKRVELFLDRREIQRRDELLQLMSNKAHKNVKNKGSSDYGKVKEILGTIGLRSPLDYEEEISKLEAEAEKQAGTGGLIVVSNIKNLISLVSLSKTVIFSEEKNQKIKEDQKLPTAHLTSRYDQPSSSQSLILNIPDEYRCPISLDLIRDPVIVASGHTYDRSSIAQWINSGHHTCPKSGQRLIHMALIPNYVLKSLIHQWCQENNIPMVESALSSSDLGRSSSKRKLCANAVDHISATKAAADAVKMTAEFLVGKLATGSPDIQRQAAYEIRLLAKTGTDNRRIIAEAGPIPFLVTLMNSHDPRIQENAVTALLNLSIYDNNKTLIMSAGAIDNIIDVLQSGKTMEARENAAAAIFSLSIVDDYKIFIGARPRAIPGLVRLLGEGTTAGKRDAAIALFNLAVYNVNKVSVVLAGAVPLLIDLLLDDKAGITDDALGVLALLLGCSEGLEELRKSRILVPLLIDLLRFGSSKGKENSITLLVGLCKDGGEDVARKLLMNPRSIPSLQSLAADGSLKARRKADALLRILNRCCSQSRNPVG</sequence>
<proteinExistence type="predicted"/>
<dbReference type="PROSITE" id="PS50176">
    <property type="entry name" value="ARM_REPEAT"/>
    <property type="match status" value="1"/>
</dbReference>
<name>A0A068V260_COFCA</name>
<accession>A0A068V260</accession>
<dbReference type="InterPro" id="IPR036537">
    <property type="entry name" value="Adaptor_Cbl_N_dom_sf"/>
</dbReference>
<keyword evidence="6" id="KW-0833">Ubl conjugation pathway</keyword>
<evidence type="ECO:0000256" key="3">
    <source>
        <dbReference type="ARBA" id="ARBA00012483"/>
    </source>
</evidence>
<gene>
    <name evidence="9" type="ORF">GSCOC_T00039144001</name>
</gene>
<keyword evidence="4" id="KW-0808">Transferase</keyword>
<evidence type="ECO:0000256" key="5">
    <source>
        <dbReference type="ARBA" id="ARBA00022737"/>
    </source>
</evidence>
<dbReference type="SMART" id="SM00185">
    <property type="entry name" value="ARM"/>
    <property type="match status" value="5"/>
</dbReference>
<evidence type="ECO:0000259" key="8">
    <source>
        <dbReference type="PROSITE" id="PS51698"/>
    </source>
</evidence>
<dbReference type="FunFam" id="1.25.10.10:FF:001110">
    <property type="entry name" value="RING-type E3 ubiquitin transferase"/>
    <property type="match status" value="1"/>
</dbReference>
<dbReference type="InterPro" id="IPR003613">
    <property type="entry name" value="Ubox_domain"/>
</dbReference>
<dbReference type="EMBL" id="HG739162">
    <property type="protein sequence ID" value="CDP13988.1"/>
    <property type="molecule type" value="Genomic_DNA"/>
</dbReference>
<keyword evidence="5" id="KW-0677">Repeat</keyword>
<dbReference type="InterPro" id="IPR045210">
    <property type="entry name" value="RING-Ubox_PUB"/>
</dbReference>
<evidence type="ECO:0000256" key="6">
    <source>
        <dbReference type="ARBA" id="ARBA00022786"/>
    </source>
</evidence>
<dbReference type="InterPro" id="IPR016024">
    <property type="entry name" value="ARM-type_fold"/>
</dbReference>
<dbReference type="SMART" id="SM00504">
    <property type="entry name" value="Ubox"/>
    <property type="match status" value="1"/>
</dbReference>
<dbReference type="InterPro" id="IPR000225">
    <property type="entry name" value="Armadillo"/>
</dbReference>
<dbReference type="SUPFAM" id="SSF57850">
    <property type="entry name" value="RING/U-box"/>
    <property type="match status" value="1"/>
</dbReference>
<evidence type="ECO:0000256" key="7">
    <source>
        <dbReference type="PROSITE-ProRule" id="PRU00259"/>
    </source>
</evidence>
<dbReference type="Pfam" id="PF04564">
    <property type="entry name" value="U-box"/>
    <property type="match status" value="1"/>
</dbReference>
<evidence type="ECO:0000313" key="10">
    <source>
        <dbReference type="Proteomes" id="UP000295252"/>
    </source>
</evidence>
<protein>
    <recommendedName>
        <fullName evidence="3">RING-type E3 ubiquitin transferase</fullName>
        <ecNumber evidence="3">2.3.2.27</ecNumber>
    </recommendedName>
</protein>
<dbReference type="EC" id="2.3.2.27" evidence="3"/>
<dbReference type="PhylomeDB" id="A0A068V260"/>
<dbReference type="GO" id="GO:0016567">
    <property type="term" value="P:protein ubiquitination"/>
    <property type="evidence" value="ECO:0007669"/>
    <property type="project" value="UniProtKB-UniPathway"/>
</dbReference>
<dbReference type="AlphaFoldDB" id="A0A068V260"/>
<dbReference type="Gramene" id="CDP13988">
    <property type="protein sequence ID" value="CDP13988"/>
    <property type="gene ID" value="GSCOC_T00039144001"/>
</dbReference>
<dbReference type="GO" id="GO:0061630">
    <property type="term" value="F:ubiquitin protein ligase activity"/>
    <property type="evidence" value="ECO:0007669"/>
    <property type="project" value="UniProtKB-EC"/>
</dbReference>
<dbReference type="OMA" id="GQRLIHT"/>
<evidence type="ECO:0000256" key="2">
    <source>
        <dbReference type="ARBA" id="ARBA00004906"/>
    </source>
</evidence>
<dbReference type="Gene3D" id="3.30.40.10">
    <property type="entry name" value="Zinc/RING finger domain, C3HC4 (zinc finger)"/>
    <property type="match status" value="1"/>
</dbReference>
<dbReference type="Pfam" id="PF25368">
    <property type="entry name" value="PUB10_N"/>
    <property type="match status" value="1"/>
</dbReference>
<dbReference type="InterPro" id="IPR057623">
    <property type="entry name" value="PUB12-19-like_N"/>
</dbReference>
<dbReference type="InterPro" id="IPR011989">
    <property type="entry name" value="ARM-like"/>
</dbReference>
<dbReference type="Pfam" id="PF25598">
    <property type="entry name" value="ARM_PUB"/>
    <property type="match status" value="1"/>
</dbReference>
<comment type="pathway">
    <text evidence="2">Protein modification; protein ubiquitination.</text>
</comment>
<dbReference type="STRING" id="49390.A0A068V260"/>
<dbReference type="Gene3D" id="1.20.930.20">
    <property type="entry name" value="Adaptor protein Cbl, N-terminal domain"/>
    <property type="match status" value="1"/>
</dbReference>
<dbReference type="InterPro" id="IPR058678">
    <property type="entry name" value="ARM_PUB"/>
</dbReference>
<evidence type="ECO:0000313" key="9">
    <source>
        <dbReference type="EMBL" id="CDP13988.1"/>
    </source>
</evidence>